<reference evidence="3" key="1">
    <citation type="submission" date="2021-01" db="EMBL/GenBank/DDBJ databases">
        <authorList>
            <consortium name="Genoscope - CEA"/>
            <person name="William W."/>
        </authorList>
    </citation>
    <scope>NUCLEOTIDE SEQUENCE</scope>
</reference>
<keyword evidence="1" id="KW-0863">Zinc-finger</keyword>
<dbReference type="Proteomes" id="UP000683925">
    <property type="component" value="Unassembled WGS sequence"/>
</dbReference>
<feature type="domain" description="RING-type" evidence="2">
    <location>
        <begin position="153"/>
        <end position="195"/>
    </location>
</feature>
<evidence type="ECO:0000259" key="2">
    <source>
        <dbReference type="PROSITE" id="PS50089"/>
    </source>
</evidence>
<comment type="caution">
    <text evidence="3">The sequence shown here is derived from an EMBL/GenBank/DDBJ whole genome shotgun (WGS) entry which is preliminary data.</text>
</comment>
<evidence type="ECO:0000313" key="3">
    <source>
        <dbReference type="EMBL" id="CAD8181997.1"/>
    </source>
</evidence>
<gene>
    <name evidence="3" type="ORF">POCTA_138.1.T0780053</name>
</gene>
<keyword evidence="1" id="KW-0862">Zinc</keyword>
<dbReference type="GO" id="GO:0008270">
    <property type="term" value="F:zinc ion binding"/>
    <property type="evidence" value="ECO:0007669"/>
    <property type="project" value="UniProtKB-KW"/>
</dbReference>
<dbReference type="OMA" id="RCIDNQD"/>
<evidence type="ECO:0000256" key="1">
    <source>
        <dbReference type="PROSITE-ProRule" id="PRU00175"/>
    </source>
</evidence>
<dbReference type="OrthoDB" id="313072at2759"/>
<accession>A0A8S1VZC5</accession>
<protein>
    <recommendedName>
        <fullName evidence="2">RING-type domain-containing protein</fullName>
    </recommendedName>
</protein>
<proteinExistence type="predicted"/>
<dbReference type="EMBL" id="CAJJDP010000077">
    <property type="protein sequence ID" value="CAD8181997.1"/>
    <property type="molecule type" value="Genomic_DNA"/>
</dbReference>
<evidence type="ECO:0000313" key="4">
    <source>
        <dbReference type="Proteomes" id="UP000683925"/>
    </source>
</evidence>
<keyword evidence="1" id="KW-0479">Metal-binding</keyword>
<dbReference type="PROSITE" id="PS50089">
    <property type="entry name" value="ZF_RING_2"/>
    <property type="match status" value="1"/>
</dbReference>
<organism evidence="3 4">
    <name type="scientific">Paramecium octaurelia</name>
    <dbReference type="NCBI Taxonomy" id="43137"/>
    <lineage>
        <taxon>Eukaryota</taxon>
        <taxon>Sar</taxon>
        <taxon>Alveolata</taxon>
        <taxon>Ciliophora</taxon>
        <taxon>Intramacronucleata</taxon>
        <taxon>Oligohymenophorea</taxon>
        <taxon>Peniculida</taxon>
        <taxon>Parameciidae</taxon>
        <taxon>Paramecium</taxon>
    </lineage>
</organism>
<name>A0A8S1VZC5_PAROT</name>
<dbReference type="InterPro" id="IPR001841">
    <property type="entry name" value="Znf_RING"/>
</dbReference>
<keyword evidence="4" id="KW-1185">Reference proteome</keyword>
<sequence length="383" mass="45311">MHTQQDKIIIYVEYNNESNSQYEVCRAEKIKKFLCEKYKLTEKEIAVKIDSKICDSSDSFDKYIKDDQPLKVLIFDINILIDDYQEQQKIKQSQITDIQTSIENKCTQIFKTERSIQCDLNDSNSEGTVRKSFISIQQSSQLFSQIIQQNFKCIYCQQNIDSSLINTPCQHFFHNECFDQFIYNTLQLSSTTIQCLCNEKFKVQILQVLGEEKFRTYKEILLKNQLFYIQKKCENQIGRCIDNQDCKFWFFKQPNSQIQQEISCYQCSTPQNQDFQHAKSLLPKEQIIIASHNAEQREEDTKLRPFVTKNLIQDQGNQLKQVDEGHSYQNRKTKSEIVEIRKIRKQIGNDSINFNKNKIQQNNVEQQIQDQNQIQTEQVVENQ</sequence>
<dbReference type="AlphaFoldDB" id="A0A8S1VZC5"/>